<sequence>MDLLTNALSGLGLSGAAGLNAYIPLLLVGLLDRLGLLHLAGPFAWLSSPWVLLGIVVLGLLDFVGDKIPGVDHVLHLAGGVVNVAAGGVLFASQHGAATGLNPTLALVLGLLVSGGVHATRTVLRPAATTLTAGVGNPVVSSIEDGLSLLLSVLAVLFPLLAVVVLALLVWQAWRLLGRVRYRLSGRSRI</sequence>
<protein>
    <submittedName>
        <fullName evidence="3">DUF4126 domain-containing protein</fullName>
    </submittedName>
</protein>
<dbReference type="RefSeq" id="WP_350243726.1">
    <property type="nucleotide sequence ID" value="NZ_CP158299.1"/>
</dbReference>
<evidence type="ECO:0000259" key="2">
    <source>
        <dbReference type="Pfam" id="PF13548"/>
    </source>
</evidence>
<keyword evidence="1" id="KW-0812">Transmembrane</keyword>
<dbReference type="EMBL" id="CP158299">
    <property type="protein sequence ID" value="XBV85685.1"/>
    <property type="molecule type" value="Genomic_DNA"/>
</dbReference>
<name>A0AAU7UBE4_9DEIO</name>
<evidence type="ECO:0000313" key="3">
    <source>
        <dbReference type="EMBL" id="XBV85685.1"/>
    </source>
</evidence>
<accession>A0AAU7UBE4</accession>
<dbReference type="AlphaFoldDB" id="A0AAU7UBE4"/>
<dbReference type="InterPro" id="IPR025196">
    <property type="entry name" value="DUF4126"/>
</dbReference>
<evidence type="ECO:0000256" key="1">
    <source>
        <dbReference type="SAM" id="Phobius"/>
    </source>
</evidence>
<organism evidence="3">
    <name type="scientific">Deinococcus sonorensis KR-87</name>
    <dbReference type="NCBI Taxonomy" id="694439"/>
    <lineage>
        <taxon>Bacteria</taxon>
        <taxon>Thermotogati</taxon>
        <taxon>Deinococcota</taxon>
        <taxon>Deinococci</taxon>
        <taxon>Deinococcales</taxon>
        <taxon>Deinococcaceae</taxon>
        <taxon>Deinococcus</taxon>
    </lineage>
</organism>
<dbReference type="Pfam" id="PF13548">
    <property type="entry name" value="DUF4126"/>
    <property type="match status" value="1"/>
</dbReference>
<feature type="transmembrane region" description="Helical" evidence="1">
    <location>
        <begin position="147"/>
        <end position="171"/>
    </location>
</feature>
<feature type="transmembrane region" description="Helical" evidence="1">
    <location>
        <begin position="73"/>
        <end position="92"/>
    </location>
</feature>
<gene>
    <name evidence="3" type="ORF">ABOD76_20035</name>
</gene>
<feature type="transmembrane region" description="Helical" evidence="1">
    <location>
        <begin position="43"/>
        <end position="61"/>
    </location>
</feature>
<keyword evidence="1" id="KW-1133">Transmembrane helix</keyword>
<dbReference type="KEGG" id="dsc:ABOD76_20035"/>
<proteinExistence type="predicted"/>
<reference evidence="3" key="1">
    <citation type="submission" date="2024-06" db="EMBL/GenBank/DDBJ databases">
        <title>Draft Genome Sequence of Deinococcus sonorensis Type Strain KR-87, a Biofilm Producing Representative of the Genus Deinococcus.</title>
        <authorList>
            <person name="Boren L.S."/>
            <person name="Grosso R.A."/>
            <person name="Hugenberg-Cox A.N."/>
            <person name="Hill J.T.E."/>
            <person name="Albert C.M."/>
            <person name="Tuohy J.M."/>
        </authorList>
    </citation>
    <scope>NUCLEOTIDE SEQUENCE</scope>
    <source>
        <strain evidence="3">KR-87</strain>
    </source>
</reference>
<feature type="transmembrane region" description="Helical" evidence="1">
    <location>
        <begin position="12"/>
        <end position="31"/>
    </location>
</feature>
<feature type="domain" description="DUF4126" evidence="2">
    <location>
        <begin position="8"/>
        <end position="177"/>
    </location>
</feature>
<keyword evidence="1" id="KW-0472">Membrane</keyword>